<gene>
    <name evidence="1" type="ORF">NDU88_008207</name>
</gene>
<dbReference type="EMBL" id="JANPWB010000012">
    <property type="protein sequence ID" value="KAJ1120024.1"/>
    <property type="molecule type" value="Genomic_DNA"/>
</dbReference>
<dbReference type="Proteomes" id="UP001066276">
    <property type="component" value="Chromosome 8"/>
</dbReference>
<proteinExistence type="predicted"/>
<evidence type="ECO:0000313" key="1">
    <source>
        <dbReference type="EMBL" id="KAJ1120024.1"/>
    </source>
</evidence>
<dbReference type="AlphaFoldDB" id="A0AAV7NYH3"/>
<keyword evidence="2" id="KW-1185">Reference proteome</keyword>
<name>A0AAV7NYH3_PLEWA</name>
<accession>A0AAV7NYH3</accession>
<organism evidence="1 2">
    <name type="scientific">Pleurodeles waltl</name>
    <name type="common">Iberian ribbed newt</name>
    <dbReference type="NCBI Taxonomy" id="8319"/>
    <lineage>
        <taxon>Eukaryota</taxon>
        <taxon>Metazoa</taxon>
        <taxon>Chordata</taxon>
        <taxon>Craniata</taxon>
        <taxon>Vertebrata</taxon>
        <taxon>Euteleostomi</taxon>
        <taxon>Amphibia</taxon>
        <taxon>Batrachia</taxon>
        <taxon>Caudata</taxon>
        <taxon>Salamandroidea</taxon>
        <taxon>Salamandridae</taxon>
        <taxon>Pleurodelinae</taxon>
        <taxon>Pleurodeles</taxon>
    </lineage>
</organism>
<sequence>MPVASPELLAAPGSGSCGARRRRQLSMCSTLRAQAACTTCLERPAWETRLDRQHTSSRYQHTISSAGDRAVSLHILYGVVVQRVELLVDPCELRGKLGHKVAACLCGAPQGLTNGREALELYNA</sequence>
<protein>
    <submittedName>
        <fullName evidence="1">Uncharacterized protein</fullName>
    </submittedName>
</protein>
<reference evidence="1" key="1">
    <citation type="journal article" date="2022" name="bioRxiv">
        <title>Sequencing and chromosome-scale assembly of the giantPleurodeles waltlgenome.</title>
        <authorList>
            <person name="Brown T."/>
            <person name="Elewa A."/>
            <person name="Iarovenko S."/>
            <person name="Subramanian E."/>
            <person name="Araus A.J."/>
            <person name="Petzold A."/>
            <person name="Susuki M."/>
            <person name="Suzuki K.-i.T."/>
            <person name="Hayashi T."/>
            <person name="Toyoda A."/>
            <person name="Oliveira C."/>
            <person name="Osipova E."/>
            <person name="Leigh N.D."/>
            <person name="Simon A."/>
            <person name="Yun M.H."/>
        </authorList>
    </citation>
    <scope>NUCLEOTIDE SEQUENCE</scope>
    <source>
        <strain evidence="1">20211129_DDA</strain>
        <tissue evidence="1">Liver</tissue>
    </source>
</reference>
<comment type="caution">
    <text evidence="1">The sequence shown here is derived from an EMBL/GenBank/DDBJ whole genome shotgun (WGS) entry which is preliminary data.</text>
</comment>
<evidence type="ECO:0000313" key="2">
    <source>
        <dbReference type="Proteomes" id="UP001066276"/>
    </source>
</evidence>